<dbReference type="RefSeq" id="WP_081152115.1">
    <property type="nucleotide sequence ID" value="NZ_LVYD01000058.1"/>
</dbReference>
<proteinExistence type="predicted"/>
<comment type="caution">
    <text evidence="1">The sequence shown here is derived from an EMBL/GenBank/DDBJ whole genome shotgun (WGS) entry which is preliminary data.</text>
</comment>
<evidence type="ECO:0008006" key="3">
    <source>
        <dbReference type="Google" id="ProtNLM"/>
    </source>
</evidence>
<gene>
    <name evidence="1" type="ORF">A3860_06580</name>
</gene>
<evidence type="ECO:0000313" key="2">
    <source>
        <dbReference type="Proteomes" id="UP000192796"/>
    </source>
</evidence>
<dbReference type="OrthoDB" id="9800461at2"/>
<protein>
    <recommendedName>
        <fullName evidence="3">DUF3052 domain-containing protein</fullName>
    </recommendedName>
</protein>
<dbReference type="Proteomes" id="UP000192796">
    <property type="component" value="Unassembled WGS sequence"/>
</dbReference>
<accession>A0A1V9FSQ8</accession>
<sequence length="135" mass="14940">MPAGYSGTPLIKKLGITPAMKVLLINAPTDYFNWLHTDISPQLAAAGETPHLVHAFVTSANAFISIFKSLIPVYKTNPNVIIWFSWYKKSAGIATDVTEDTIRNYALQHDLVDVKVCAVSEQWSALKLVVRKGLR</sequence>
<organism evidence="1 2">
    <name type="scientific">Niastella vici</name>
    <dbReference type="NCBI Taxonomy" id="1703345"/>
    <lineage>
        <taxon>Bacteria</taxon>
        <taxon>Pseudomonadati</taxon>
        <taxon>Bacteroidota</taxon>
        <taxon>Chitinophagia</taxon>
        <taxon>Chitinophagales</taxon>
        <taxon>Chitinophagaceae</taxon>
        <taxon>Niastella</taxon>
    </lineage>
</organism>
<keyword evidence="2" id="KW-1185">Reference proteome</keyword>
<reference evidence="1 2" key="1">
    <citation type="submission" date="2016-03" db="EMBL/GenBank/DDBJ databases">
        <title>Niastella vici sp. nov., isolated from farmland soil.</title>
        <authorList>
            <person name="Chen L."/>
            <person name="Wang D."/>
            <person name="Yang S."/>
            <person name="Wang G."/>
        </authorList>
    </citation>
    <scope>NUCLEOTIDE SEQUENCE [LARGE SCALE GENOMIC DNA]</scope>
    <source>
        <strain evidence="1 2">DJ57</strain>
    </source>
</reference>
<name>A0A1V9FSQ8_9BACT</name>
<dbReference type="EMBL" id="LVYD01000058">
    <property type="protein sequence ID" value="OQP61370.1"/>
    <property type="molecule type" value="Genomic_DNA"/>
</dbReference>
<dbReference type="AlphaFoldDB" id="A0A1V9FSQ8"/>
<dbReference type="STRING" id="1703345.A3860_06580"/>
<evidence type="ECO:0000313" key="1">
    <source>
        <dbReference type="EMBL" id="OQP61370.1"/>
    </source>
</evidence>